<evidence type="ECO:0000313" key="2">
    <source>
        <dbReference type="Proteomes" id="UP000244924"/>
    </source>
</evidence>
<keyword evidence="2" id="KW-1185">Reference proteome</keyword>
<evidence type="ECO:0000313" key="1">
    <source>
        <dbReference type="EMBL" id="SPH24346.1"/>
    </source>
</evidence>
<organism evidence="1 2">
    <name type="scientific">Albidovulum aquaemixtae</name>
    <dbReference type="NCBI Taxonomy" id="1542388"/>
    <lineage>
        <taxon>Bacteria</taxon>
        <taxon>Pseudomonadati</taxon>
        <taxon>Pseudomonadota</taxon>
        <taxon>Alphaproteobacteria</taxon>
        <taxon>Rhodobacterales</taxon>
        <taxon>Paracoccaceae</taxon>
        <taxon>Albidovulum</taxon>
    </lineage>
</organism>
<gene>
    <name evidence="1" type="ORF">DEA8626_03397</name>
</gene>
<protein>
    <recommendedName>
        <fullName evidence="3">N-formylglutamate amidohydrolase</fullName>
    </recommendedName>
</protein>
<dbReference type="RefSeq" id="WP_108854362.1">
    <property type="nucleotide sequence ID" value="NZ_OMOQ01000003.1"/>
</dbReference>
<evidence type="ECO:0008006" key="3">
    <source>
        <dbReference type="Google" id="ProtNLM"/>
    </source>
</evidence>
<accession>A0A2R8BLU6</accession>
<dbReference type="Pfam" id="PF05013">
    <property type="entry name" value="FGase"/>
    <property type="match status" value="1"/>
</dbReference>
<dbReference type="Proteomes" id="UP000244924">
    <property type="component" value="Unassembled WGS sequence"/>
</dbReference>
<dbReference type="PIRSF" id="PIRSF029730">
    <property type="entry name" value="UCP029730"/>
    <property type="match status" value="1"/>
</dbReference>
<dbReference type="Gene3D" id="3.40.630.40">
    <property type="entry name" value="Zn-dependent exopeptidases"/>
    <property type="match status" value="1"/>
</dbReference>
<dbReference type="OrthoDB" id="9815326at2"/>
<dbReference type="AlphaFoldDB" id="A0A2R8BLU6"/>
<name>A0A2R8BLU6_9RHOB</name>
<reference evidence="1 2" key="1">
    <citation type="submission" date="2018-03" db="EMBL/GenBank/DDBJ databases">
        <authorList>
            <person name="Keele B.F."/>
        </authorList>
    </citation>
    <scope>NUCLEOTIDE SEQUENCE [LARGE SCALE GENOMIC DNA]</scope>
    <source>
        <strain evidence="1 2">CECT 8626</strain>
    </source>
</reference>
<proteinExistence type="predicted"/>
<sequence>MTHKPYEIVGKDRPARWLVTCDHATNRVPDCIGGGALGIAPADMDRHIAYDIGAAGVTHRLAERLNAPAILSKFSRLVIDPNRGEDDPTLVMKLYDSTVIPENRAVDAAETKRRLDAFYRPYHDALEYLAARRTDTVICAVHSFTPRLFGRSDRPWQIGILYSHVDPRLALALLDRLRAEPGLVVGENEPYGGHLDGDSIDRHALRPGRPNVLIEIRHDLIRTEDGQIAWADRLAPILEEVLSATNL</sequence>
<dbReference type="InterPro" id="IPR011227">
    <property type="entry name" value="UCP029730"/>
</dbReference>
<dbReference type="SUPFAM" id="SSF53187">
    <property type="entry name" value="Zn-dependent exopeptidases"/>
    <property type="match status" value="1"/>
</dbReference>
<dbReference type="EMBL" id="OMOQ01000003">
    <property type="protein sequence ID" value="SPH24346.1"/>
    <property type="molecule type" value="Genomic_DNA"/>
</dbReference>
<dbReference type="InterPro" id="IPR007709">
    <property type="entry name" value="N-FG_amidohydro"/>
</dbReference>